<feature type="domain" description="Uracil-DNA glycosylase-like" evidence="13">
    <location>
        <begin position="32"/>
        <end position="177"/>
    </location>
</feature>
<evidence type="ECO:0000256" key="11">
    <source>
        <dbReference type="ARBA" id="ARBA00023204"/>
    </source>
</evidence>
<dbReference type="InterPro" id="IPR036895">
    <property type="entry name" value="Uracil-DNA_glycosylase-like_sf"/>
</dbReference>
<dbReference type="RefSeq" id="WP_061914180.1">
    <property type="nucleotide sequence ID" value="NZ_DF967971.1"/>
</dbReference>
<dbReference type="SUPFAM" id="SSF52141">
    <property type="entry name" value="Uracil-DNA glycosylase-like"/>
    <property type="match status" value="1"/>
</dbReference>
<evidence type="ECO:0000259" key="13">
    <source>
        <dbReference type="SMART" id="SM00986"/>
    </source>
</evidence>
<dbReference type="OrthoDB" id="5290748at2"/>
<dbReference type="PATRIC" id="fig|360411.5.peg.3031"/>
<protein>
    <recommendedName>
        <fullName evidence="4">Type-4 uracil-DNA glycosylase</fullName>
        <ecNumber evidence="3">3.2.2.27</ecNumber>
    </recommendedName>
</protein>
<dbReference type="GO" id="GO:0004844">
    <property type="term" value="F:uracil DNA N-glycosylase activity"/>
    <property type="evidence" value="ECO:0007669"/>
    <property type="project" value="UniProtKB-EC"/>
</dbReference>
<evidence type="ECO:0000313" key="15">
    <source>
        <dbReference type="Proteomes" id="UP000050514"/>
    </source>
</evidence>
<dbReference type="STRING" id="360411.AC812_09330"/>
<evidence type="ECO:0000313" key="14">
    <source>
        <dbReference type="EMBL" id="KPL75458.1"/>
    </source>
</evidence>
<evidence type="ECO:0000256" key="3">
    <source>
        <dbReference type="ARBA" id="ARBA00012030"/>
    </source>
</evidence>
<dbReference type="GO" id="GO:0006281">
    <property type="term" value="P:DNA repair"/>
    <property type="evidence" value="ECO:0007669"/>
    <property type="project" value="UniProtKB-KW"/>
</dbReference>
<evidence type="ECO:0000256" key="1">
    <source>
        <dbReference type="ARBA" id="ARBA00001400"/>
    </source>
</evidence>
<evidence type="ECO:0000256" key="8">
    <source>
        <dbReference type="ARBA" id="ARBA00022801"/>
    </source>
</evidence>
<keyword evidence="9" id="KW-0408">Iron</keyword>
<evidence type="ECO:0000256" key="12">
    <source>
        <dbReference type="SAM" id="MobiDB-lite"/>
    </source>
</evidence>
<evidence type="ECO:0000256" key="5">
    <source>
        <dbReference type="ARBA" id="ARBA00022485"/>
    </source>
</evidence>
<dbReference type="PANTHER" id="PTHR33693">
    <property type="entry name" value="TYPE-5 URACIL-DNA GLYCOSYLASE"/>
    <property type="match status" value="1"/>
</dbReference>
<keyword evidence="10" id="KW-0411">Iron-sulfur</keyword>
<dbReference type="AlphaFoldDB" id="A0A0N8GMJ3"/>
<dbReference type="Pfam" id="PF03167">
    <property type="entry name" value="UDG"/>
    <property type="match status" value="1"/>
</dbReference>
<dbReference type="SMART" id="SM00987">
    <property type="entry name" value="UreE_C"/>
    <property type="match status" value="1"/>
</dbReference>
<comment type="catalytic activity">
    <reaction evidence="1">
        <text>Hydrolyzes single-stranded DNA or mismatched double-stranded DNA and polynucleotides, releasing free uracil.</text>
        <dbReference type="EC" id="3.2.2.27"/>
    </reaction>
</comment>
<evidence type="ECO:0000256" key="2">
    <source>
        <dbReference type="ARBA" id="ARBA00006521"/>
    </source>
</evidence>
<comment type="similarity">
    <text evidence="2">Belongs to the uracil-DNA glycosylase (UDG) superfamily. Type 4 (UDGa) family.</text>
</comment>
<gene>
    <name evidence="14" type="ORF">AC812_09330</name>
</gene>
<dbReference type="NCBIfam" id="TIGR00758">
    <property type="entry name" value="UDG_fam4"/>
    <property type="match status" value="1"/>
</dbReference>
<evidence type="ECO:0000256" key="9">
    <source>
        <dbReference type="ARBA" id="ARBA00023004"/>
    </source>
</evidence>
<accession>A0A0N8GMJ3</accession>
<reference evidence="14" key="1">
    <citation type="submission" date="2015-07" db="EMBL/GenBank/DDBJ databases">
        <title>Draft genome of Bellilinea caldifistulae DSM 17877.</title>
        <authorList>
            <person name="Hemp J."/>
            <person name="Ward L.M."/>
            <person name="Pace L.A."/>
            <person name="Fischer W.W."/>
        </authorList>
    </citation>
    <scope>NUCLEOTIDE SEQUENCE [LARGE SCALE GENOMIC DNA]</scope>
    <source>
        <strain evidence="14">GOMI-1</strain>
    </source>
</reference>
<dbReference type="Proteomes" id="UP000050514">
    <property type="component" value="Unassembled WGS sequence"/>
</dbReference>
<dbReference type="InterPro" id="IPR051536">
    <property type="entry name" value="UDG_Type-4/5"/>
</dbReference>
<dbReference type="InterPro" id="IPR005273">
    <property type="entry name" value="Ura-DNA_glyco_family4"/>
</dbReference>
<evidence type="ECO:0000256" key="7">
    <source>
        <dbReference type="ARBA" id="ARBA00022763"/>
    </source>
</evidence>
<dbReference type="GO" id="GO:0051539">
    <property type="term" value="F:4 iron, 4 sulfur cluster binding"/>
    <property type="evidence" value="ECO:0007669"/>
    <property type="project" value="UniProtKB-KW"/>
</dbReference>
<keyword evidence="15" id="KW-1185">Reference proteome</keyword>
<dbReference type="EMBL" id="LGHJ01000014">
    <property type="protein sequence ID" value="KPL75458.1"/>
    <property type="molecule type" value="Genomic_DNA"/>
</dbReference>
<sequence>MDQPDEVLKKVAAEVSVCQRCQLSFSRKKAVPGEGPANAEVMFIGEGPGFYENEQGRPFVGAAGKFLDELLQRAGLKRETVFITNVVKCRPPGNRDPLPEELMACNDYLERQIQAINPLVIVTLGRYSMARFLPNVRISDVHGKARWLDGRMIVPMFHPAAALHQPSLKGAVVEDFSRLGGYIQQARQNRQNVKDAQPLSKPAEEEEEQSKPTQLSLF</sequence>
<dbReference type="EC" id="3.2.2.27" evidence="3"/>
<proteinExistence type="inferred from homology"/>
<keyword evidence="8" id="KW-0378">Hydrolase</keyword>
<dbReference type="Gene3D" id="3.40.470.10">
    <property type="entry name" value="Uracil-DNA glycosylase-like domain"/>
    <property type="match status" value="1"/>
</dbReference>
<dbReference type="SMART" id="SM00986">
    <property type="entry name" value="UDG"/>
    <property type="match status" value="1"/>
</dbReference>
<organism evidence="14 15">
    <name type="scientific">Bellilinea caldifistulae</name>
    <dbReference type="NCBI Taxonomy" id="360411"/>
    <lineage>
        <taxon>Bacteria</taxon>
        <taxon>Bacillati</taxon>
        <taxon>Chloroflexota</taxon>
        <taxon>Anaerolineae</taxon>
        <taxon>Anaerolineales</taxon>
        <taxon>Anaerolineaceae</taxon>
        <taxon>Bellilinea</taxon>
    </lineage>
</organism>
<feature type="region of interest" description="Disordered" evidence="12">
    <location>
        <begin position="187"/>
        <end position="218"/>
    </location>
</feature>
<dbReference type="PANTHER" id="PTHR33693:SF1">
    <property type="entry name" value="TYPE-4 URACIL-DNA GLYCOSYLASE"/>
    <property type="match status" value="1"/>
</dbReference>
<keyword evidence="7" id="KW-0227">DNA damage</keyword>
<keyword evidence="5" id="KW-0004">4Fe-4S</keyword>
<comment type="caution">
    <text evidence="14">The sequence shown here is derived from an EMBL/GenBank/DDBJ whole genome shotgun (WGS) entry which is preliminary data.</text>
</comment>
<dbReference type="CDD" id="cd10030">
    <property type="entry name" value="UDG-F4_TTUDGA_SPO1dp_like"/>
    <property type="match status" value="1"/>
</dbReference>
<evidence type="ECO:0000256" key="4">
    <source>
        <dbReference type="ARBA" id="ARBA00019403"/>
    </source>
</evidence>
<evidence type="ECO:0000256" key="6">
    <source>
        <dbReference type="ARBA" id="ARBA00022723"/>
    </source>
</evidence>
<name>A0A0N8GMJ3_9CHLR</name>
<dbReference type="InterPro" id="IPR005122">
    <property type="entry name" value="Uracil-DNA_glycosylase-like"/>
</dbReference>
<dbReference type="GO" id="GO:0046872">
    <property type="term" value="F:metal ion binding"/>
    <property type="evidence" value="ECO:0007669"/>
    <property type="project" value="UniProtKB-KW"/>
</dbReference>
<evidence type="ECO:0000256" key="10">
    <source>
        <dbReference type="ARBA" id="ARBA00023014"/>
    </source>
</evidence>
<keyword evidence="11" id="KW-0234">DNA repair</keyword>
<keyword evidence="6" id="KW-0479">Metal-binding</keyword>